<evidence type="ECO:0000313" key="9">
    <source>
        <dbReference type="EMBL" id="MDT0554449.1"/>
    </source>
</evidence>
<organism evidence="9 10">
    <name type="scientific">Patiriisocius hiemis</name>
    <dbReference type="NCBI Taxonomy" id="3075604"/>
    <lineage>
        <taxon>Bacteria</taxon>
        <taxon>Pseudomonadati</taxon>
        <taxon>Bacteroidota</taxon>
        <taxon>Flavobacteriia</taxon>
        <taxon>Flavobacteriales</taxon>
        <taxon>Flavobacteriaceae</taxon>
        <taxon>Patiriisocius</taxon>
    </lineage>
</organism>
<feature type="transmembrane region" description="Helical" evidence="7">
    <location>
        <begin position="164"/>
        <end position="185"/>
    </location>
</feature>
<keyword evidence="10" id="KW-1185">Reference proteome</keyword>
<evidence type="ECO:0000256" key="1">
    <source>
        <dbReference type="ARBA" id="ARBA00004141"/>
    </source>
</evidence>
<evidence type="ECO:0000256" key="5">
    <source>
        <dbReference type="ARBA" id="ARBA00022989"/>
    </source>
</evidence>
<feature type="transmembrane region" description="Helical" evidence="7">
    <location>
        <begin position="85"/>
        <end position="107"/>
    </location>
</feature>
<dbReference type="PANTHER" id="PTHR43731:SF14">
    <property type="entry name" value="PRESENILIN-ASSOCIATED RHOMBOID-LIKE PROTEIN, MITOCHONDRIAL"/>
    <property type="match status" value="1"/>
</dbReference>
<dbReference type="GO" id="GO:0006508">
    <property type="term" value="P:proteolysis"/>
    <property type="evidence" value="ECO:0007669"/>
    <property type="project" value="UniProtKB-KW"/>
</dbReference>
<comment type="subcellular location">
    <subcellularLocation>
        <location evidence="1">Membrane</location>
        <topology evidence="1">Multi-pass membrane protein</topology>
    </subcellularLocation>
</comment>
<dbReference type="Proteomes" id="UP001254488">
    <property type="component" value="Unassembled WGS sequence"/>
</dbReference>
<feature type="transmembrane region" description="Helical" evidence="7">
    <location>
        <begin position="230"/>
        <end position="247"/>
    </location>
</feature>
<name>A0ABU2Y8E2_9FLAO</name>
<keyword evidence="3 7" id="KW-0812">Transmembrane</keyword>
<gene>
    <name evidence="9" type="ORF">RM538_00420</name>
</gene>
<keyword evidence="6 7" id="KW-0472">Membrane</keyword>
<dbReference type="EMBL" id="JAVRHZ010000001">
    <property type="protein sequence ID" value="MDT0554449.1"/>
    <property type="molecule type" value="Genomic_DNA"/>
</dbReference>
<evidence type="ECO:0000256" key="4">
    <source>
        <dbReference type="ARBA" id="ARBA00022801"/>
    </source>
</evidence>
<evidence type="ECO:0000256" key="7">
    <source>
        <dbReference type="SAM" id="Phobius"/>
    </source>
</evidence>
<accession>A0ABU2Y8E2</accession>
<evidence type="ECO:0000259" key="8">
    <source>
        <dbReference type="Pfam" id="PF01694"/>
    </source>
</evidence>
<evidence type="ECO:0000256" key="2">
    <source>
        <dbReference type="ARBA" id="ARBA00009045"/>
    </source>
</evidence>
<dbReference type="GO" id="GO:0008233">
    <property type="term" value="F:peptidase activity"/>
    <property type="evidence" value="ECO:0007669"/>
    <property type="project" value="UniProtKB-KW"/>
</dbReference>
<feature type="transmembrane region" description="Helical" evidence="7">
    <location>
        <begin position="54"/>
        <end position="73"/>
    </location>
</feature>
<dbReference type="InterPro" id="IPR022764">
    <property type="entry name" value="Peptidase_S54_rhomboid_dom"/>
</dbReference>
<feature type="transmembrane region" description="Helical" evidence="7">
    <location>
        <begin position="12"/>
        <end position="34"/>
    </location>
</feature>
<feature type="domain" description="Peptidase S54 rhomboid" evidence="8">
    <location>
        <begin position="44"/>
        <end position="108"/>
    </location>
</feature>
<keyword evidence="4 9" id="KW-0378">Hydrolase</keyword>
<comment type="caution">
    <text evidence="9">The sequence shown here is derived from an EMBL/GenBank/DDBJ whole genome shotgun (WGS) entry which is preliminary data.</text>
</comment>
<dbReference type="EC" id="3.4.21.-" evidence="9"/>
<evidence type="ECO:0000256" key="6">
    <source>
        <dbReference type="ARBA" id="ARBA00023136"/>
    </source>
</evidence>
<feature type="domain" description="Peptidase S54 rhomboid" evidence="8">
    <location>
        <begin position="160"/>
        <end position="246"/>
    </location>
</feature>
<dbReference type="Gene3D" id="1.20.1540.10">
    <property type="entry name" value="Rhomboid-like"/>
    <property type="match status" value="1"/>
</dbReference>
<dbReference type="PANTHER" id="PTHR43731">
    <property type="entry name" value="RHOMBOID PROTEASE"/>
    <property type="match status" value="1"/>
</dbReference>
<keyword evidence="5 7" id="KW-1133">Transmembrane helix</keyword>
<dbReference type="InterPro" id="IPR050925">
    <property type="entry name" value="Rhomboid_protease_S54"/>
</dbReference>
<comment type="similarity">
    <text evidence="2">Belongs to the peptidase S54 family.</text>
</comment>
<dbReference type="Pfam" id="PF01694">
    <property type="entry name" value="Rhomboid"/>
    <property type="match status" value="2"/>
</dbReference>
<evidence type="ECO:0000256" key="3">
    <source>
        <dbReference type="ARBA" id="ARBA00022692"/>
    </source>
</evidence>
<dbReference type="SUPFAM" id="SSF144091">
    <property type="entry name" value="Rhomboid-like"/>
    <property type="match status" value="1"/>
</dbReference>
<dbReference type="RefSeq" id="WP_311331415.1">
    <property type="nucleotide sequence ID" value="NZ_JAVRHZ010000001.1"/>
</dbReference>
<sequence>MGRITETIKVLIIINVIFFLGTMLLDGDLLYKLFSLYYFENPNFQFWQPITHMFMHGGLFHLIFNMYALWAFGSPLEMQWGRNKFLFFYFSAGLGAFLIHTLVNYYYFKTGFDALTAAGYADAQIFEMINDVIRQATSSGSGNYQVNLPEGFPVSDFSGMVDAYYSRAVGASGAVYGVLVAFGLLYPNAELMLLFFPVPIKAKYFIPGLLLLDLFSGVTGFSLFGQNIANWAHIGGAIFGFIMAYYWKKNSMNNTRWN</sequence>
<keyword evidence="9" id="KW-0645">Protease</keyword>
<dbReference type="InterPro" id="IPR035952">
    <property type="entry name" value="Rhomboid-like_sf"/>
</dbReference>
<evidence type="ECO:0000313" key="10">
    <source>
        <dbReference type="Proteomes" id="UP001254488"/>
    </source>
</evidence>
<reference evidence="9 10" key="1">
    <citation type="submission" date="2023-09" db="EMBL/GenBank/DDBJ databases">
        <authorList>
            <person name="Rey-Velasco X."/>
        </authorList>
    </citation>
    <scope>NUCLEOTIDE SEQUENCE [LARGE SCALE GENOMIC DNA]</scope>
    <source>
        <strain evidence="9 10">W242</strain>
    </source>
</reference>
<protein>
    <submittedName>
        <fullName evidence="9">Rhomboid family intramembrane serine protease</fullName>
        <ecNumber evidence="9">3.4.21.-</ecNumber>
    </submittedName>
</protein>
<proteinExistence type="inferred from homology"/>